<dbReference type="KEGG" id="vg:10328335"/>
<evidence type="ECO:0000313" key="1">
    <source>
        <dbReference type="EMBL" id="ADO99771.1"/>
    </source>
</evidence>
<dbReference type="EMBL" id="GU071108">
    <property type="protein sequence ID" value="ADO99771.1"/>
    <property type="molecule type" value="Genomic_DNA"/>
</dbReference>
<accession>E3SQP9</accession>
<name>E3SQP9_9CAUD</name>
<proteinExistence type="predicted"/>
<dbReference type="RefSeq" id="YP_004323619.1">
    <property type="nucleotide sequence ID" value="NC_015285.1"/>
</dbReference>
<dbReference type="Proteomes" id="UP000006537">
    <property type="component" value="Segment"/>
</dbReference>
<sequence>MLQKQLTMLVFNEQVSNMMIRDLEDIVYLVLILRKGD</sequence>
<gene>
    <name evidence="1" type="ORF">Syn33_008</name>
</gene>
<keyword evidence="2" id="KW-1185">Reference proteome</keyword>
<reference evidence="1 2" key="1">
    <citation type="journal article" date="2010" name="Environ. Microbiol.">
        <title>Genomic analysis of oceanic cyanobacterial myoviruses compared with T4-like myoviruses from diverse hosts and environments.</title>
        <authorList>
            <person name="Sullivan M.B."/>
            <person name="Huang K.H."/>
            <person name="Ignacio-Espinoza J.C."/>
            <person name="Berlin A.M."/>
            <person name="Kelly L."/>
            <person name="Weigele P.R."/>
            <person name="DeFrancesco A.S."/>
            <person name="Kern S.E."/>
            <person name="Thompson L.R."/>
            <person name="Young S."/>
            <person name="Yandava C."/>
            <person name="Fu R."/>
            <person name="Krastins B."/>
            <person name="Chase M."/>
            <person name="Sarracino D."/>
            <person name="Osburne M.S."/>
            <person name="Henn M.R."/>
            <person name="Chisholm S.W."/>
        </authorList>
    </citation>
    <scope>NUCLEOTIDE SEQUENCE [LARGE SCALE GENOMIC DNA]</scope>
    <source>
        <strain evidence="1">Syn33</strain>
    </source>
</reference>
<organism evidence="1 2">
    <name type="scientific">Prochlorococcus phage Syn33</name>
    <dbReference type="NCBI Taxonomy" id="444878"/>
    <lineage>
        <taxon>Viruses</taxon>
        <taxon>Duplodnaviria</taxon>
        <taxon>Heunggongvirae</taxon>
        <taxon>Uroviricota</taxon>
        <taxon>Caudoviricetes</taxon>
        <taxon>Pantevenvirales</taxon>
        <taxon>Kyanoviridae</taxon>
        <taxon>Brizovirus</taxon>
        <taxon>Brizovirus syn33</taxon>
    </lineage>
</organism>
<protein>
    <submittedName>
        <fullName evidence="1">Uncharacterized protein</fullName>
    </submittedName>
</protein>
<evidence type="ECO:0000313" key="2">
    <source>
        <dbReference type="Proteomes" id="UP000006537"/>
    </source>
</evidence>
<dbReference type="GeneID" id="10328335"/>